<feature type="domain" description="MULE transposase" evidence="2">
    <location>
        <begin position="226"/>
        <end position="321"/>
    </location>
</feature>
<dbReference type="AlphaFoldDB" id="A0A6P4BUB1"/>
<reference evidence="3" key="1">
    <citation type="journal article" date="2016" name="Nat. Genet.">
        <title>The genome sequences of Arachis duranensis and Arachis ipaensis, the diploid ancestors of cultivated peanut.</title>
        <authorList>
            <person name="Bertioli D.J."/>
            <person name="Cannon S.B."/>
            <person name="Froenicke L."/>
            <person name="Huang G."/>
            <person name="Farmer A.D."/>
            <person name="Cannon E.K."/>
            <person name="Liu X."/>
            <person name="Gao D."/>
            <person name="Clevenger J."/>
            <person name="Dash S."/>
            <person name="Ren L."/>
            <person name="Moretzsohn M.C."/>
            <person name="Shirasawa K."/>
            <person name="Huang W."/>
            <person name="Vidigal B."/>
            <person name="Abernathy B."/>
            <person name="Chu Y."/>
            <person name="Niederhuth C.E."/>
            <person name="Umale P."/>
            <person name="Araujo A.C."/>
            <person name="Kozik A."/>
            <person name="Kim K.D."/>
            <person name="Burow M.D."/>
            <person name="Varshney R.K."/>
            <person name="Wang X."/>
            <person name="Zhang X."/>
            <person name="Barkley N."/>
            <person name="Guimaraes P.M."/>
            <person name="Isobe S."/>
            <person name="Guo B."/>
            <person name="Liao B."/>
            <person name="Stalker H.T."/>
            <person name="Schmitz R.J."/>
            <person name="Scheffler B.E."/>
            <person name="Leal-Bertioli S.C."/>
            <person name="Xun X."/>
            <person name="Jackson S.A."/>
            <person name="Michelmore R."/>
            <person name="Ozias-Akins P."/>
        </authorList>
    </citation>
    <scope>NUCLEOTIDE SEQUENCE [LARGE SCALE GENOMIC DNA]</scope>
    <source>
        <strain evidence="3">cv. V14167</strain>
    </source>
</reference>
<accession>A0A6P4BUB1</accession>
<evidence type="ECO:0000256" key="1">
    <source>
        <dbReference type="SAM" id="MobiDB-lite"/>
    </source>
</evidence>
<organism evidence="3 4">
    <name type="scientific">Arachis duranensis</name>
    <name type="common">Wild peanut</name>
    <dbReference type="NCBI Taxonomy" id="130453"/>
    <lineage>
        <taxon>Eukaryota</taxon>
        <taxon>Viridiplantae</taxon>
        <taxon>Streptophyta</taxon>
        <taxon>Embryophyta</taxon>
        <taxon>Tracheophyta</taxon>
        <taxon>Spermatophyta</taxon>
        <taxon>Magnoliopsida</taxon>
        <taxon>eudicotyledons</taxon>
        <taxon>Gunneridae</taxon>
        <taxon>Pentapetalae</taxon>
        <taxon>rosids</taxon>
        <taxon>fabids</taxon>
        <taxon>Fabales</taxon>
        <taxon>Fabaceae</taxon>
        <taxon>Papilionoideae</taxon>
        <taxon>50 kb inversion clade</taxon>
        <taxon>dalbergioids sensu lato</taxon>
        <taxon>Dalbergieae</taxon>
        <taxon>Pterocarpus clade</taxon>
        <taxon>Arachis</taxon>
    </lineage>
</organism>
<name>A0A6P4BUB1_ARADU</name>
<protein>
    <submittedName>
        <fullName evidence="4">Uncharacterized protein LOC107468445</fullName>
    </submittedName>
</protein>
<dbReference type="KEGG" id="adu:107468445"/>
<reference evidence="4" key="2">
    <citation type="submission" date="2025-08" db="UniProtKB">
        <authorList>
            <consortium name="RefSeq"/>
        </authorList>
    </citation>
    <scope>IDENTIFICATION</scope>
    <source>
        <tissue evidence="4">Whole plant</tissue>
    </source>
</reference>
<sequence length="396" mass="46627">MDQDVRFYVSLIQDDDNNPVYDSESETLHTPISSDDESSKHKFLEFNDDYEHGEGRFELGTRFATIDRFKEVVKDSFIAEGRELRWIKNDKERVRMGCMDDEWPCLVHLSYNNSLQCYQVKTYKNDHTCARDMGSNAADQHWISLKVEKRMNTQPHMRTSEAIDFLREEFSLTAHPKMVYRAVREARERIMGNEREQYSNVRDYLFEILRSNPGSRGFKSGYRPLIHLDGCFLKTYYGGQLLTVVAQDANNQFYVVAYGVTRSETKESWKWFLTLLEEDLGDVQTHGWNFMSDQQKGLLPALKAVMPNAHHQNCVMYIWKNFINRFKDLYIRKVVWDCAKCTTIPKFKEQMEKLKRINQGAWEYLSKFEPATLVKAYFSHGLKVDNLTNNMCEVFN</sequence>
<dbReference type="GeneID" id="107468445"/>
<proteinExistence type="predicted"/>
<dbReference type="Proteomes" id="UP000515211">
    <property type="component" value="Chromosome 10"/>
</dbReference>
<dbReference type="InterPro" id="IPR018289">
    <property type="entry name" value="MULE_transposase_dom"/>
</dbReference>
<keyword evidence="3" id="KW-1185">Reference proteome</keyword>
<gene>
    <name evidence="4" type="primary">LOC107468445</name>
</gene>
<feature type="region of interest" description="Disordered" evidence="1">
    <location>
        <begin position="17"/>
        <end position="39"/>
    </location>
</feature>
<dbReference type="Pfam" id="PF10551">
    <property type="entry name" value="MULE"/>
    <property type="match status" value="1"/>
</dbReference>
<evidence type="ECO:0000313" key="4">
    <source>
        <dbReference type="RefSeq" id="XP_015943212.1"/>
    </source>
</evidence>
<dbReference type="RefSeq" id="XP_015943212.1">
    <property type="nucleotide sequence ID" value="XM_016087726.1"/>
</dbReference>
<evidence type="ECO:0000259" key="2">
    <source>
        <dbReference type="Pfam" id="PF10551"/>
    </source>
</evidence>
<dbReference type="PANTHER" id="PTHR31973:SF187">
    <property type="entry name" value="MUTATOR TRANSPOSASE MUDRA PROTEIN"/>
    <property type="match status" value="1"/>
</dbReference>
<evidence type="ECO:0000313" key="3">
    <source>
        <dbReference type="Proteomes" id="UP000515211"/>
    </source>
</evidence>
<dbReference type="PANTHER" id="PTHR31973">
    <property type="entry name" value="POLYPROTEIN, PUTATIVE-RELATED"/>
    <property type="match status" value="1"/>
</dbReference>